<feature type="domain" description="Skg3/CAF120-like PH-like" evidence="2">
    <location>
        <begin position="255"/>
        <end position="353"/>
    </location>
</feature>
<feature type="region of interest" description="Disordered" evidence="1">
    <location>
        <begin position="384"/>
        <end position="403"/>
    </location>
</feature>
<dbReference type="InterPro" id="IPR058155">
    <property type="entry name" value="Skg3/CAF120-like_PH"/>
</dbReference>
<evidence type="ECO:0000313" key="4">
    <source>
        <dbReference type="Proteomes" id="UP001338582"/>
    </source>
</evidence>
<feature type="compositionally biased region" description="Low complexity" evidence="1">
    <location>
        <begin position="11"/>
        <end position="24"/>
    </location>
</feature>
<reference evidence="3 4" key="1">
    <citation type="submission" date="2023-10" db="EMBL/GenBank/DDBJ databases">
        <title>Draft Genome Sequence of Candida saopaulonensis from a very Premature Infant with Sepsis.</title>
        <authorList>
            <person name="Ning Y."/>
            <person name="Dai R."/>
            <person name="Xiao M."/>
            <person name="Xu Y."/>
            <person name="Yan Q."/>
            <person name="Zhang L."/>
        </authorList>
    </citation>
    <scope>NUCLEOTIDE SEQUENCE [LARGE SCALE GENOMIC DNA]</scope>
    <source>
        <strain evidence="3 4">19XY460</strain>
    </source>
</reference>
<evidence type="ECO:0000259" key="2">
    <source>
        <dbReference type="Pfam" id="PF25381"/>
    </source>
</evidence>
<feature type="compositionally biased region" description="Low complexity" evidence="1">
    <location>
        <begin position="58"/>
        <end position="70"/>
    </location>
</feature>
<organism evidence="3 4">
    <name type="scientific">Australozyma saopauloensis</name>
    <dbReference type="NCBI Taxonomy" id="291208"/>
    <lineage>
        <taxon>Eukaryota</taxon>
        <taxon>Fungi</taxon>
        <taxon>Dikarya</taxon>
        <taxon>Ascomycota</taxon>
        <taxon>Saccharomycotina</taxon>
        <taxon>Pichiomycetes</taxon>
        <taxon>Metschnikowiaceae</taxon>
        <taxon>Australozyma</taxon>
    </lineage>
</organism>
<sequence>MFLFRKKKAASKPSKSSKSSETKSLPQTPILSGPMDGQQEITPGGSQKYSFPRPPRLSPSSNLLASPTSPTNLTFDGSKQAPSYVRHVRAVSGASGSFAVDPALTRSLQVRQQTINLDLPPELLPVVNLMNAQKLRQYVSGTVSVLSEDHLTWSTALATLTGVELAVQTLDSIKPRYINIQDSSVVPSPVNGTSGSRYELVILQDFDGHQTTLRFANSEQFYLWLSAIHLSKFENSSLQEAFTAVILSLKGPELSDIFTLLSHKQRFTRYEWSNLRLPQISNKWVKVFVNIVPGDNKKNGRIEVYASDKITKKNLVLYVDHLDSIYNVYPEDYKMIDVNLIMKLEGQVYVNKKYQHLFIHGTDGLDSAAVKGLDLSPVRRSDSAMSLSSLGPPGAIHSPTRSRSNSLSSSSSFFVNAASTSANAEGDSLATTSPKASTKFIKQSASSFVKTDYLYLMPEPHPGVGVTEIMLRNFIHIIDAFKLYGRPEHLVSNKRDPVSMLFGLPALPHHCYLDLEDAYEVIALNFELSCLQNWGLCEWRASIKEYISCKQRDSNFKGTGNIYDLFNSLEDSQPSSPILRDTRSPVYLQAPPGAKAKSPFADSILRTLKSLDSVPSTEASTSHAIPTLGNAFNYRSGDSSALRGVSNQQRNLHPIADLPTPCDEKNQQFFTPSNGNIAIHL</sequence>
<evidence type="ECO:0000313" key="3">
    <source>
        <dbReference type="EMBL" id="WPK22969.1"/>
    </source>
</evidence>
<dbReference type="KEGG" id="asau:88171261"/>
<feature type="compositionally biased region" description="Polar residues" evidence="1">
    <location>
        <begin position="39"/>
        <end position="49"/>
    </location>
</feature>
<dbReference type="GeneID" id="88171261"/>
<dbReference type="RefSeq" id="XP_062875356.1">
    <property type="nucleotide sequence ID" value="XM_063019286.1"/>
</dbReference>
<dbReference type="Proteomes" id="UP001338582">
    <property type="component" value="Chromosome 1"/>
</dbReference>
<dbReference type="AlphaFoldDB" id="A0AAX4H329"/>
<evidence type="ECO:0000256" key="1">
    <source>
        <dbReference type="SAM" id="MobiDB-lite"/>
    </source>
</evidence>
<gene>
    <name evidence="3" type="ORF">PUMCH_000192</name>
</gene>
<keyword evidence="4" id="KW-1185">Reference proteome</keyword>
<proteinExistence type="predicted"/>
<feature type="region of interest" description="Disordered" evidence="1">
    <location>
        <begin position="1"/>
        <end position="78"/>
    </location>
</feature>
<feature type="compositionally biased region" description="Basic residues" evidence="1">
    <location>
        <begin position="1"/>
        <end position="10"/>
    </location>
</feature>
<dbReference type="EMBL" id="CP138894">
    <property type="protein sequence ID" value="WPK22969.1"/>
    <property type="molecule type" value="Genomic_DNA"/>
</dbReference>
<dbReference type="Pfam" id="PF25381">
    <property type="entry name" value="PH_26"/>
    <property type="match status" value="2"/>
</dbReference>
<accession>A0AAX4H329</accession>
<name>A0AAX4H329_9ASCO</name>
<protein>
    <recommendedName>
        <fullName evidence="2">Skg3/CAF120-like PH-like domain-containing protein</fullName>
    </recommendedName>
</protein>
<feature type="domain" description="Skg3/CAF120-like PH-like" evidence="2">
    <location>
        <begin position="441"/>
        <end position="502"/>
    </location>
</feature>